<feature type="transmembrane region" description="Helical" evidence="1">
    <location>
        <begin position="130"/>
        <end position="148"/>
    </location>
</feature>
<keyword evidence="3" id="KW-1185">Reference proteome</keyword>
<keyword evidence="1" id="KW-0812">Transmembrane</keyword>
<name>A0ABY1KL71_9FLAO</name>
<protein>
    <submittedName>
        <fullName evidence="2">Uncharacterized protein</fullName>
    </submittedName>
</protein>
<dbReference type="EMBL" id="FTOB01000002">
    <property type="protein sequence ID" value="SIS47065.1"/>
    <property type="molecule type" value="Genomic_DNA"/>
</dbReference>
<comment type="caution">
    <text evidence="2">The sequence shown here is derived from an EMBL/GenBank/DDBJ whole genome shotgun (WGS) entry which is preliminary data.</text>
</comment>
<feature type="transmembrane region" description="Helical" evidence="1">
    <location>
        <begin position="160"/>
        <end position="177"/>
    </location>
</feature>
<evidence type="ECO:0000313" key="2">
    <source>
        <dbReference type="EMBL" id="SIS47065.1"/>
    </source>
</evidence>
<accession>A0ABY1KL71</accession>
<organism evidence="2 3">
    <name type="scientific">Zobellia uliginosa</name>
    <dbReference type="NCBI Taxonomy" id="143224"/>
    <lineage>
        <taxon>Bacteria</taxon>
        <taxon>Pseudomonadati</taxon>
        <taxon>Bacteroidota</taxon>
        <taxon>Flavobacteriia</taxon>
        <taxon>Flavobacteriales</taxon>
        <taxon>Flavobacteriaceae</taxon>
        <taxon>Zobellia</taxon>
    </lineage>
</organism>
<evidence type="ECO:0000313" key="3">
    <source>
        <dbReference type="Proteomes" id="UP000185728"/>
    </source>
</evidence>
<sequence length="178" mass="19869">MNEAVDRFSLFFKKDFKKKFLIFVSIPLLASAVFLVDFFLLPESSTTDSISSISIVTLPQSTGGTSVRSSRPSGYRYTTKTNLKFATSKTRIKSPEIQLTVSPIFKTVKTVSTPKKKIDIASGFSGLNQVLLILCNGSIIISILYTLLTKHITENARLNLLFSNLFLLAIWIYALILY</sequence>
<gene>
    <name evidence="2" type="ORF">SAMN05421766_10289</name>
</gene>
<keyword evidence="1" id="KW-0472">Membrane</keyword>
<dbReference type="RefSeq" id="WP_076453893.1">
    <property type="nucleotide sequence ID" value="NZ_FTOB01000002.1"/>
</dbReference>
<keyword evidence="1" id="KW-1133">Transmembrane helix</keyword>
<feature type="transmembrane region" description="Helical" evidence="1">
    <location>
        <begin position="20"/>
        <end position="41"/>
    </location>
</feature>
<reference evidence="2 3" key="1">
    <citation type="submission" date="2017-01" db="EMBL/GenBank/DDBJ databases">
        <authorList>
            <person name="Varghese N."/>
            <person name="Submissions S."/>
        </authorList>
    </citation>
    <scope>NUCLEOTIDE SEQUENCE [LARGE SCALE GENOMIC DNA]</scope>
    <source>
        <strain evidence="2 3">DSM 2061</strain>
    </source>
</reference>
<evidence type="ECO:0000256" key="1">
    <source>
        <dbReference type="SAM" id="Phobius"/>
    </source>
</evidence>
<proteinExistence type="predicted"/>
<dbReference type="Proteomes" id="UP000185728">
    <property type="component" value="Unassembled WGS sequence"/>
</dbReference>